<evidence type="ECO:0000313" key="1">
    <source>
        <dbReference type="EMBL" id="PFH53155.1"/>
    </source>
</evidence>
<organism evidence="1 2">
    <name type="scientific">Amanita thiersii Skay4041</name>
    <dbReference type="NCBI Taxonomy" id="703135"/>
    <lineage>
        <taxon>Eukaryota</taxon>
        <taxon>Fungi</taxon>
        <taxon>Dikarya</taxon>
        <taxon>Basidiomycota</taxon>
        <taxon>Agaricomycotina</taxon>
        <taxon>Agaricomycetes</taxon>
        <taxon>Agaricomycetidae</taxon>
        <taxon>Agaricales</taxon>
        <taxon>Pluteineae</taxon>
        <taxon>Amanitaceae</taxon>
        <taxon>Amanita</taxon>
    </lineage>
</organism>
<evidence type="ECO:0000313" key="2">
    <source>
        <dbReference type="Proteomes" id="UP000242287"/>
    </source>
</evidence>
<protein>
    <submittedName>
        <fullName evidence="1">Uncharacterized protein</fullName>
    </submittedName>
</protein>
<dbReference type="EMBL" id="KZ301975">
    <property type="protein sequence ID" value="PFH53155.1"/>
    <property type="molecule type" value="Genomic_DNA"/>
</dbReference>
<dbReference type="Gene3D" id="1.20.1280.50">
    <property type="match status" value="1"/>
</dbReference>
<accession>A0A2A9NQA2</accession>
<name>A0A2A9NQA2_9AGAR</name>
<dbReference type="SUPFAM" id="SSF52058">
    <property type="entry name" value="L domain-like"/>
    <property type="match status" value="1"/>
</dbReference>
<dbReference type="SUPFAM" id="SSF81383">
    <property type="entry name" value="F-box domain"/>
    <property type="match status" value="1"/>
</dbReference>
<dbReference type="Proteomes" id="UP000242287">
    <property type="component" value="Unassembled WGS sequence"/>
</dbReference>
<proteinExistence type="predicted"/>
<dbReference type="AlphaFoldDB" id="A0A2A9NQA2"/>
<reference evidence="1 2" key="1">
    <citation type="submission" date="2014-02" db="EMBL/GenBank/DDBJ databases">
        <title>Transposable element dynamics among asymbiotic and ectomycorrhizal Amanita fungi.</title>
        <authorList>
            <consortium name="DOE Joint Genome Institute"/>
            <person name="Hess J."/>
            <person name="Skrede I."/>
            <person name="Wolfe B."/>
            <person name="LaButti K."/>
            <person name="Ohm R.A."/>
            <person name="Grigoriev I.V."/>
            <person name="Pringle A."/>
        </authorList>
    </citation>
    <scope>NUCLEOTIDE SEQUENCE [LARGE SCALE GENOMIC DNA]</scope>
    <source>
        <strain evidence="1 2">SKay4041</strain>
    </source>
</reference>
<sequence length="451" mass="51771">MSHTSFDFKIAMRAIQVPHKSSFALCYIDMLPTEILCMIFDHFAGLTVSGRGAVPPPILLSHISRHWRRVALSTPALWEKLYIYHIRRPDVLREFLLRSNNRYLYIFIDLPQTIFWAGDDIPEFDETFSAIAKHIPRIKYLSITARGQTIRQITNKYFVNVPLPSLQYFELVVCHHVSFAVFGPFNFNPRVFSSIRLERAMIEVKDGACLAGLRVLVLSYCPLTYLDQRNIPSFNYAVAPMNWYTDLPAPSLARLTGLHIHAPVLHPVPGLIMPPLVNMHGHPVPPLPFSPSFRAESLRSLTLSSLSLSKMPYDQPMNPDILARLFRIVCLAEIVELHLVDMKDEMIEGFLQALRLQNCRFAHLRVLMLTGGTVDRIAEFSEEIGVENYRLLMSHAFPFLYELHVTKLDPRPLLSLWERIRFWPMLKRVIHDDQVVHIPTGSTGNVEQGRV</sequence>
<keyword evidence="2" id="KW-1185">Reference proteome</keyword>
<dbReference type="InterPro" id="IPR036047">
    <property type="entry name" value="F-box-like_dom_sf"/>
</dbReference>
<gene>
    <name evidence="1" type="ORF">AMATHDRAFT_39045</name>
</gene>
<dbReference type="STRING" id="703135.A0A2A9NQA2"/>
<dbReference type="OrthoDB" id="2979537at2759"/>